<dbReference type="Pfam" id="PF01022">
    <property type="entry name" value="HTH_5"/>
    <property type="match status" value="1"/>
</dbReference>
<organism evidence="5 6">
    <name type="scientific">Modestobacter italicus (strain DSM 44449 / CECT 9708 / BC 501)</name>
    <dbReference type="NCBI Taxonomy" id="2732864"/>
    <lineage>
        <taxon>Bacteria</taxon>
        <taxon>Bacillati</taxon>
        <taxon>Actinomycetota</taxon>
        <taxon>Actinomycetes</taxon>
        <taxon>Geodermatophilales</taxon>
        <taxon>Geodermatophilaceae</taxon>
        <taxon>Modestobacter</taxon>
    </lineage>
</organism>
<dbReference type="EMBL" id="FO203431">
    <property type="protein sequence ID" value="CCH87097.1"/>
    <property type="molecule type" value="Genomic_DNA"/>
</dbReference>
<dbReference type="OMA" id="CPNYGHP"/>
<dbReference type="SMART" id="SM00418">
    <property type="entry name" value="HTH_ARSR"/>
    <property type="match status" value="1"/>
</dbReference>
<evidence type="ECO:0000259" key="4">
    <source>
        <dbReference type="PROSITE" id="PS50987"/>
    </source>
</evidence>
<accession>I4EUN4</accession>
<dbReference type="InterPro" id="IPR011991">
    <property type="entry name" value="ArsR-like_HTH"/>
</dbReference>
<dbReference type="PANTHER" id="PTHR33154">
    <property type="entry name" value="TRANSCRIPTIONAL REGULATOR, ARSR FAMILY"/>
    <property type="match status" value="1"/>
</dbReference>
<protein>
    <submittedName>
        <fullName evidence="5">Transcriptional regulator, ArsR family</fullName>
    </submittedName>
</protein>
<keyword evidence="2" id="KW-0238">DNA-binding</keyword>
<dbReference type="PRINTS" id="PR00778">
    <property type="entry name" value="HTHARSR"/>
</dbReference>
<dbReference type="Proteomes" id="UP000006461">
    <property type="component" value="Chromosome"/>
</dbReference>
<evidence type="ECO:0000256" key="2">
    <source>
        <dbReference type="ARBA" id="ARBA00023125"/>
    </source>
</evidence>
<evidence type="ECO:0000256" key="3">
    <source>
        <dbReference type="ARBA" id="ARBA00023163"/>
    </source>
</evidence>
<name>I4EUN4_MODI5</name>
<dbReference type="GO" id="GO:0003677">
    <property type="term" value="F:DNA binding"/>
    <property type="evidence" value="ECO:0007669"/>
    <property type="project" value="UniProtKB-KW"/>
</dbReference>
<dbReference type="InterPro" id="IPR001845">
    <property type="entry name" value="HTH_ArsR_DNA-bd_dom"/>
</dbReference>
<dbReference type="GO" id="GO:0003700">
    <property type="term" value="F:DNA-binding transcription factor activity"/>
    <property type="evidence" value="ECO:0007669"/>
    <property type="project" value="InterPro"/>
</dbReference>
<dbReference type="InterPro" id="IPR036390">
    <property type="entry name" value="WH_DNA-bd_sf"/>
</dbReference>
<dbReference type="Gene3D" id="1.10.10.10">
    <property type="entry name" value="Winged helix-like DNA-binding domain superfamily/Winged helix DNA-binding domain"/>
    <property type="match status" value="1"/>
</dbReference>
<gene>
    <name evidence="5" type="ordered locus">MODMU_1655</name>
</gene>
<evidence type="ECO:0000256" key="1">
    <source>
        <dbReference type="ARBA" id="ARBA00023015"/>
    </source>
</evidence>
<sequence>MTMRVQVQESVETGPAVNEARALSPAASLFHSLSDPARLAILRHLAAGEHRVVDLTAHLGLAQSTVSAHLACLRDCGLVTSRPQGRASMFSLATEPNLMELLGAAERLLAETGDAVDLCPTYGSTARRRPRAE</sequence>
<dbReference type="InterPro" id="IPR051081">
    <property type="entry name" value="HTH_MetalResp_TranReg"/>
</dbReference>
<keyword evidence="3" id="KW-0804">Transcription</keyword>
<dbReference type="CDD" id="cd00090">
    <property type="entry name" value="HTH_ARSR"/>
    <property type="match status" value="1"/>
</dbReference>
<feature type="domain" description="HTH arsR-type" evidence="4">
    <location>
        <begin position="18"/>
        <end position="113"/>
    </location>
</feature>
<dbReference type="HOGENOM" id="CLU_097806_5_1_11"/>
<evidence type="ECO:0000313" key="6">
    <source>
        <dbReference type="Proteomes" id="UP000006461"/>
    </source>
</evidence>
<evidence type="ECO:0000313" key="5">
    <source>
        <dbReference type="EMBL" id="CCH87097.1"/>
    </source>
</evidence>
<reference evidence="5 6" key="1">
    <citation type="journal article" date="2012" name="J. Bacteriol.">
        <title>Genome Sequence of Radiation-Resistant Modestobacter marinus Strain BC501, a Representative Actinobacterium That Thrives on Calcareous Stone Surfaces.</title>
        <authorList>
            <person name="Normand P."/>
            <person name="Gury J."/>
            <person name="Pujic P."/>
            <person name="Chouaia B."/>
            <person name="Crotti E."/>
            <person name="Brusetti L."/>
            <person name="Daffonchio D."/>
            <person name="Vacherie B."/>
            <person name="Barbe V."/>
            <person name="Medigue C."/>
            <person name="Calteau A."/>
            <person name="Ghodhbane-Gtari F."/>
            <person name="Essoussi I."/>
            <person name="Nouioui I."/>
            <person name="Abbassi-Ghozzi I."/>
            <person name="Gtari M."/>
        </authorList>
    </citation>
    <scope>NUCLEOTIDE SEQUENCE [LARGE SCALE GENOMIC DNA]</scope>
    <source>
        <strain evidence="6">BC 501</strain>
    </source>
</reference>
<dbReference type="InterPro" id="IPR036388">
    <property type="entry name" value="WH-like_DNA-bd_sf"/>
</dbReference>
<dbReference type="STRING" id="477641.MODMU_1655"/>
<dbReference type="SUPFAM" id="SSF46785">
    <property type="entry name" value="Winged helix' DNA-binding domain"/>
    <property type="match status" value="1"/>
</dbReference>
<proteinExistence type="predicted"/>
<dbReference type="PROSITE" id="PS50987">
    <property type="entry name" value="HTH_ARSR_2"/>
    <property type="match status" value="1"/>
</dbReference>
<dbReference type="PANTHER" id="PTHR33154:SF33">
    <property type="entry name" value="TRANSCRIPTIONAL REPRESSOR SDPR"/>
    <property type="match status" value="1"/>
</dbReference>
<dbReference type="NCBIfam" id="NF033788">
    <property type="entry name" value="HTH_metalloreg"/>
    <property type="match status" value="1"/>
</dbReference>
<keyword evidence="1" id="KW-0805">Transcription regulation</keyword>
<dbReference type="eggNOG" id="COG0640">
    <property type="taxonomic scope" value="Bacteria"/>
</dbReference>
<dbReference type="PATRIC" id="fig|477641.3.peg.1566"/>
<keyword evidence="6" id="KW-1185">Reference proteome</keyword>
<dbReference type="AlphaFoldDB" id="I4EUN4"/>
<dbReference type="KEGG" id="mmar:MODMU_1655"/>